<evidence type="ECO:0000313" key="2">
    <source>
        <dbReference type="EMBL" id="MEY6433401.1"/>
    </source>
</evidence>
<evidence type="ECO:0000256" key="1">
    <source>
        <dbReference type="SAM" id="Phobius"/>
    </source>
</evidence>
<keyword evidence="1" id="KW-0472">Membrane</keyword>
<protein>
    <submittedName>
        <fullName evidence="2">Uncharacterized protein</fullName>
    </submittedName>
</protein>
<accession>A0ABV4BFT2</accession>
<sequence length="59" mass="6392">MSGALYDAHPSLIRTRPVGILIAFAIVAAGGRLGGLRLLLGSRFSFLVLLTRRPARVFR</sequence>
<proteinExistence type="predicted"/>
<name>A0ABV4BFT2_9GAMM</name>
<reference evidence="2 3" key="1">
    <citation type="submission" date="2024-05" db="EMBL/GenBank/DDBJ databases">
        <title>Genome Sequence and Characterization of the New Strain Purple Sulfur Bacterium of Genus Thioalkalicoccus.</title>
        <authorList>
            <person name="Bryantseva I.A."/>
            <person name="Kyndt J.A."/>
            <person name="Imhoff J.F."/>
        </authorList>
    </citation>
    <scope>NUCLEOTIDE SEQUENCE [LARGE SCALE GENOMIC DNA]</scope>
    <source>
        <strain evidence="2 3">Um2</strain>
    </source>
</reference>
<comment type="caution">
    <text evidence="2">The sequence shown here is derived from an EMBL/GenBank/DDBJ whole genome shotgun (WGS) entry which is preliminary data.</text>
</comment>
<evidence type="ECO:0000313" key="3">
    <source>
        <dbReference type="Proteomes" id="UP001564408"/>
    </source>
</evidence>
<feature type="transmembrane region" description="Helical" evidence="1">
    <location>
        <begin position="20"/>
        <end position="40"/>
    </location>
</feature>
<keyword evidence="1" id="KW-1133">Transmembrane helix</keyword>
<dbReference type="EMBL" id="JBDKXB010000020">
    <property type="protein sequence ID" value="MEY6433401.1"/>
    <property type="molecule type" value="Genomic_DNA"/>
</dbReference>
<keyword evidence="1" id="KW-0812">Transmembrane</keyword>
<gene>
    <name evidence="2" type="ORF">ABC977_13415</name>
</gene>
<organism evidence="2 3">
    <name type="scientific">Thioalkalicoccus limnaeus</name>
    <dbReference type="NCBI Taxonomy" id="120681"/>
    <lineage>
        <taxon>Bacteria</taxon>
        <taxon>Pseudomonadati</taxon>
        <taxon>Pseudomonadota</taxon>
        <taxon>Gammaproteobacteria</taxon>
        <taxon>Chromatiales</taxon>
        <taxon>Chromatiaceae</taxon>
        <taxon>Thioalkalicoccus</taxon>
    </lineage>
</organism>
<keyword evidence="3" id="KW-1185">Reference proteome</keyword>
<dbReference type="Proteomes" id="UP001564408">
    <property type="component" value="Unassembled WGS sequence"/>
</dbReference>
<dbReference type="RefSeq" id="WP_369667787.1">
    <property type="nucleotide sequence ID" value="NZ_JBDKXB010000020.1"/>
</dbReference>